<dbReference type="InterPro" id="IPR009100">
    <property type="entry name" value="AcylCoA_DH/oxidase_NM_dom_sf"/>
</dbReference>
<dbReference type="PANTHER" id="PTHR43292">
    <property type="entry name" value="ACYL-COA DEHYDROGENASE"/>
    <property type="match status" value="1"/>
</dbReference>
<evidence type="ECO:0000259" key="8">
    <source>
        <dbReference type="Pfam" id="PF02770"/>
    </source>
</evidence>
<dbReference type="InterPro" id="IPR037069">
    <property type="entry name" value="AcylCoA_DH/ox_N_sf"/>
</dbReference>
<dbReference type="InterPro" id="IPR052161">
    <property type="entry name" value="Mycobact_Acyl-CoA_DH"/>
</dbReference>
<evidence type="ECO:0000256" key="6">
    <source>
        <dbReference type="RuleBase" id="RU362125"/>
    </source>
</evidence>
<evidence type="ECO:0000256" key="2">
    <source>
        <dbReference type="ARBA" id="ARBA00009347"/>
    </source>
</evidence>
<evidence type="ECO:0000256" key="5">
    <source>
        <dbReference type="ARBA" id="ARBA00023002"/>
    </source>
</evidence>
<comment type="caution">
    <text evidence="10">The sequence shown here is derived from an EMBL/GenBank/DDBJ whole genome shotgun (WGS) entry which is preliminary data.</text>
</comment>
<dbReference type="Proteomes" id="UP000238220">
    <property type="component" value="Unassembled WGS sequence"/>
</dbReference>
<dbReference type="Gene3D" id="1.10.540.10">
    <property type="entry name" value="Acyl-CoA dehydrogenase/oxidase, N-terminal domain"/>
    <property type="match status" value="1"/>
</dbReference>
<dbReference type="GO" id="GO:0050660">
    <property type="term" value="F:flavin adenine dinucleotide binding"/>
    <property type="evidence" value="ECO:0007669"/>
    <property type="project" value="InterPro"/>
</dbReference>
<comment type="cofactor">
    <cofactor evidence="1 6">
        <name>FAD</name>
        <dbReference type="ChEBI" id="CHEBI:57692"/>
    </cofactor>
</comment>
<feature type="domain" description="Acyl-CoA dehydrogenase/oxidase C-terminal" evidence="7">
    <location>
        <begin position="235"/>
        <end position="389"/>
    </location>
</feature>
<evidence type="ECO:0000313" key="10">
    <source>
        <dbReference type="EMBL" id="PPE71859.1"/>
    </source>
</evidence>
<evidence type="ECO:0000256" key="3">
    <source>
        <dbReference type="ARBA" id="ARBA00022630"/>
    </source>
</evidence>
<dbReference type="SUPFAM" id="SSF56645">
    <property type="entry name" value="Acyl-CoA dehydrogenase NM domain-like"/>
    <property type="match status" value="1"/>
</dbReference>
<dbReference type="InterPro" id="IPR006091">
    <property type="entry name" value="Acyl-CoA_Oxase/DH_mid-dom"/>
</dbReference>
<dbReference type="InterPro" id="IPR009075">
    <property type="entry name" value="AcylCo_DH/oxidase_C"/>
</dbReference>
<dbReference type="AlphaFoldDB" id="A0A2S5TA77"/>
<feature type="domain" description="Acyl-CoA dehydrogenase/oxidase N-terminal" evidence="9">
    <location>
        <begin position="12"/>
        <end position="125"/>
    </location>
</feature>
<protein>
    <submittedName>
        <fullName evidence="10">Acyl-CoA dehydrogenase</fullName>
    </submittedName>
</protein>
<dbReference type="InterPro" id="IPR013786">
    <property type="entry name" value="AcylCoA_DH/ox_N"/>
</dbReference>
<dbReference type="GO" id="GO:0016627">
    <property type="term" value="F:oxidoreductase activity, acting on the CH-CH group of donors"/>
    <property type="evidence" value="ECO:0007669"/>
    <property type="project" value="InterPro"/>
</dbReference>
<dbReference type="RefSeq" id="WP_104232394.1">
    <property type="nucleotide sequence ID" value="NZ_PSNW01000019.1"/>
</dbReference>
<reference evidence="10 11" key="1">
    <citation type="submission" date="2018-02" db="EMBL/GenBank/DDBJ databases">
        <title>Genome sequencing of Solimonas sp. HR-BB.</title>
        <authorList>
            <person name="Lee Y."/>
            <person name="Jeon C.O."/>
        </authorList>
    </citation>
    <scope>NUCLEOTIDE SEQUENCE [LARGE SCALE GENOMIC DNA]</scope>
    <source>
        <strain evidence="10 11">HR-BB</strain>
    </source>
</reference>
<evidence type="ECO:0000256" key="4">
    <source>
        <dbReference type="ARBA" id="ARBA00022827"/>
    </source>
</evidence>
<sequence>MTHTTTTGGNPEALRAEVRAWLQQNVPPGWRAAQTGTGQDMFVRSQRDWFTKLVKAGYATPHWSAEWPGGGRSLAEQKVIYEEVARADAPRLILFFVALYHAACTVMEWGSEAQKRQHLPGILEGRVWCQGFSEPNAGSDLASVRTRAERRGDVYVINGQKTWSTLAQFADRCLLLVRTDGSGAPQAGLTYLLLDMKTKGVTVRPIAQITGDDEFSEIFFDDVEVPLSDRVGEEGQGWAVAQSTLASERGLTLVELTQRMRYSLPRIAAIMRERGVADDPALRRELGRLIPKVDAACALADRYLLKRIEGTEAAGDASIVKLAYARTLREFTLLGQRIAGLQGQYREDFIRGGGMETGNWPFDFMNSYNWSIAGGSDEIQRNIIAERLLGMPREPKNWVLA</sequence>
<keyword evidence="5 6" id="KW-0560">Oxidoreductase</keyword>
<evidence type="ECO:0000259" key="7">
    <source>
        <dbReference type="Pfam" id="PF00441"/>
    </source>
</evidence>
<keyword evidence="11" id="KW-1185">Reference proteome</keyword>
<accession>A0A2S5TA77</accession>
<dbReference type="InterPro" id="IPR046373">
    <property type="entry name" value="Acyl-CoA_Oxase/DH_mid-dom_sf"/>
</dbReference>
<dbReference type="Gene3D" id="1.20.140.10">
    <property type="entry name" value="Butyryl-CoA Dehydrogenase, subunit A, domain 3"/>
    <property type="match status" value="1"/>
</dbReference>
<dbReference type="PANTHER" id="PTHR43292:SF3">
    <property type="entry name" value="ACYL-COA DEHYDROGENASE FADE29"/>
    <property type="match status" value="1"/>
</dbReference>
<dbReference type="Pfam" id="PF00441">
    <property type="entry name" value="Acyl-CoA_dh_1"/>
    <property type="match status" value="1"/>
</dbReference>
<proteinExistence type="inferred from homology"/>
<keyword evidence="3 6" id="KW-0285">Flavoprotein</keyword>
<dbReference type="EMBL" id="PSNW01000019">
    <property type="protein sequence ID" value="PPE71859.1"/>
    <property type="molecule type" value="Genomic_DNA"/>
</dbReference>
<dbReference type="OrthoDB" id="5716984at2"/>
<gene>
    <name evidence="10" type="ORF">C3942_21320</name>
</gene>
<dbReference type="Pfam" id="PF02771">
    <property type="entry name" value="Acyl-CoA_dh_N"/>
    <property type="match status" value="1"/>
</dbReference>
<name>A0A2S5TA77_9GAMM</name>
<dbReference type="FunFam" id="2.40.110.10:FF:000011">
    <property type="entry name" value="Acyl-CoA dehydrogenase FadE34"/>
    <property type="match status" value="1"/>
</dbReference>
<evidence type="ECO:0000313" key="11">
    <source>
        <dbReference type="Proteomes" id="UP000238220"/>
    </source>
</evidence>
<evidence type="ECO:0000259" key="9">
    <source>
        <dbReference type="Pfam" id="PF02771"/>
    </source>
</evidence>
<dbReference type="SUPFAM" id="SSF47203">
    <property type="entry name" value="Acyl-CoA dehydrogenase C-terminal domain-like"/>
    <property type="match status" value="1"/>
</dbReference>
<feature type="domain" description="Acyl-CoA oxidase/dehydrogenase middle" evidence="8">
    <location>
        <begin position="129"/>
        <end position="223"/>
    </location>
</feature>
<dbReference type="Pfam" id="PF02770">
    <property type="entry name" value="Acyl-CoA_dh_M"/>
    <property type="match status" value="1"/>
</dbReference>
<dbReference type="InterPro" id="IPR036250">
    <property type="entry name" value="AcylCo_DH-like_C"/>
</dbReference>
<evidence type="ECO:0000256" key="1">
    <source>
        <dbReference type="ARBA" id="ARBA00001974"/>
    </source>
</evidence>
<dbReference type="Gene3D" id="2.40.110.10">
    <property type="entry name" value="Butyryl-CoA Dehydrogenase, subunit A, domain 2"/>
    <property type="match status" value="1"/>
</dbReference>
<dbReference type="GO" id="GO:0005886">
    <property type="term" value="C:plasma membrane"/>
    <property type="evidence" value="ECO:0007669"/>
    <property type="project" value="TreeGrafter"/>
</dbReference>
<comment type="similarity">
    <text evidence="2 6">Belongs to the acyl-CoA dehydrogenase family.</text>
</comment>
<organism evidence="10 11">
    <name type="scientific">Solimonas fluminis</name>
    <dbReference type="NCBI Taxonomy" id="2086571"/>
    <lineage>
        <taxon>Bacteria</taxon>
        <taxon>Pseudomonadati</taxon>
        <taxon>Pseudomonadota</taxon>
        <taxon>Gammaproteobacteria</taxon>
        <taxon>Nevskiales</taxon>
        <taxon>Nevskiaceae</taxon>
        <taxon>Solimonas</taxon>
    </lineage>
</organism>
<keyword evidence="4 6" id="KW-0274">FAD</keyword>